<sequence length="325" mass="35250">MAINLDLSDLLAFRAVAELGNFRKAAESVHISQPAFSRRIDKLEQALGVRLLERTTRRVNLTTVGRDFNRQMRQILDALDTTLLGIRGVAATRMGQVTVACVPSAVNYFLSGVIALYHERYPKIRVKIIDDSANEVLMAVARGEADFGLNFVGSQENDVEFEPLLEERFVAACRRDHPLAGKAQVSWAELAGYDYITVDKSSGNRLLLDQALAGLPTQPQSMYETQHGTTTIGLVEAGLGVAVVPAMAMPSREHPLLVSVPLVDPVVKRKMGLIKRRSSMLSPAALQLYELCAEMQVKTQAGKTDGPGRPVPALGSSGSMGPVLA</sequence>
<organism evidence="7">
    <name type="scientific">mine drainage metagenome</name>
    <dbReference type="NCBI Taxonomy" id="410659"/>
    <lineage>
        <taxon>unclassified sequences</taxon>
        <taxon>metagenomes</taxon>
        <taxon>ecological metagenomes</taxon>
    </lineage>
</organism>
<evidence type="ECO:0000313" key="7">
    <source>
        <dbReference type="EMBL" id="OIQ69966.1"/>
    </source>
</evidence>
<dbReference type="Gene3D" id="1.10.10.10">
    <property type="entry name" value="Winged helix-like DNA-binding domain superfamily/Winged helix DNA-binding domain"/>
    <property type="match status" value="1"/>
</dbReference>
<reference evidence="7" key="1">
    <citation type="submission" date="2016-10" db="EMBL/GenBank/DDBJ databases">
        <title>Sequence of Gallionella enrichment culture.</title>
        <authorList>
            <person name="Poehlein A."/>
            <person name="Muehling M."/>
            <person name="Daniel R."/>
        </authorList>
    </citation>
    <scope>NUCLEOTIDE SEQUENCE</scope>
</reference>
<accession>A0A1J5PF07</accession>
<dbReference type="InterPro" id="IPR005119">
    <property type="entry name" value="LysR_subst-bd"/>
</dbReference>
<comment type="similarity">
    <text evidence="1">Belongs to the LysR transcriptional regulatory family.</text>
</comment>
<dbReference type="FunFam" id="1.10.10.10:FF:000001">
    <property type="entry name" value="LysR family transcriptional regulator"/>
    <property type="match status" value="1"/>
</dbReference>
<dbReference type="Pfam" id="PF00126">
    <property type="entry name" value="HTH_1"/>
    <property type="match status" value="1"/>
</dbReference>
<keyword evidence="2" id="KW-0805">Transcription regulation</keyword>
<proteinExistence type="inferred from homology"/>
<keyword evidence="4" id="KW-0804">Transcription</keyword>
<comment type="caution">
    <text evidence="7">The sequence shown here is derived from an EMBL/GenBank/DDBJ whole genome shotgun (WGS) entry which is preliminary data.</text>
</comment>
<feature type="domain" description="HTH lysR-type" evidence="6">
    <location>
        <begin position="5"/>
        <end position="62"/>
    </location>
</feature>
<dbReference type="PRINTS" id="PR00039">
    <property type="entry name" value="HTHLYSR"/>
</dbReference>
<dbReference type="PANTHER" id="PTHR30419">
    <property type="entry name" value="HTH-TYPE TRANSCRIPTIONAL REGULATOR YBHD"/>
    <property type="match status" value="1"/>
</dbReference>
<evidence type="ECO:0000256" key="4">
    <source>
        <dbReference type="ARBA" id="ARBA00023163"/>
    </source>
</evidence>
<dbReference type="EMBL" id="MLJW01004435">
    <property type="protein sequence ID" value="OIQ69966.1"/>
    <property type="molecule type" value="Genomic_DNA"/>
</dbReference>
<evidence type="ECO:0000256" key="2">
    <source>
        <dbReference type="ARBA" id="ARBA00023015"/>
    </source>
</evidence>
<dbReference type="InterPro" id="IPR036390">
    <property type="entry name" value="WH_DNA-bd_sf"/>
</dbReference>
<dbReference type="GO" id="GO:0003700">
    <property type="term" value="F:DNA-binding transcription factor activity"/>
    <property type="evidence" value="ECO:0007669"/>
    <property type="project" value="InterPro"/>
</dbReference>
<keyword evidence="3" id="KW-0238">DNA-binding</keyword>
<evidence type="ECO:0000256" key="1">
    <source>
        <dbReference type="ARBA" id="ARBA00009437"/>
    </source>
</evidence>
<feature type="region of interest" description="Disordered" evidence="5">
    <location>
        <begin position="300"/>
        <end position="325"/>
    </location>
</feature>
<dbReference type="PANTHER" id="PTHR30419:SF8">
    <property type="entry name" value="NITROGEN ASSIMILATION TRANSCRIPTIONAL ACTIVATOR-RELATED"/>
    <property type="match status" value="1"/>
</dbReference>
<dbReference type="InterPro" id="IPR036388">
    <property type="entry name" value="WH-like_DNA-bd_sf"/>
</dbReference>
<dbReference type="Gene3D" id="3.40.190.290">
    <property type="match status" value="1"/>
</dbReference>
<dbReference type="AlphaFoldDB" id="A0A1J5PF07"/>
<name>A0A1J5PF07_9ZZZZ</name>
<dbReference type="GO" id="GO:0005829">
    <property type="term" value="C:cytosol"/>
    <property type="evidence" value="ECO:0007669"/>
    <property type="project" value="TreeGrafter"/>
</dbReference>
<dbReference type="GO" id="GO:0003677">
    <property type="term" value="F:DNA binding"/>
    <property type="evidence" value="ECO:0007669"/>
    <property type="project" value="UniProtKB-KW"/>
</dbReference>
<dbReference type="Pfam" id="PF03466">
    <property type="entry name" value="LysR_substrate"/>
    <property type="match status" value="1"/>
</dbReference>
<gene>
    <name evidence="7" type="primary">oxyR_19</name>
    <name evidence="7" type="ORF">GALL_484260</name>
</gene>
<evidence type="ECO:0000256" key="3">
    <source>
        <dbReference type="ARBA" id="ARBA00023125"/>
    </source>
</evidence>
<dbReference type="SUPFAM" id="SSF46785">
    <property type="entry name" value="Winged helix' DNA-binding domain"/>
    <property type="match status" value="1"/>
</dbReference>
<evidence type="ECO:0000256" key="5">
    <source>
        <dbReference type="SAM" id="MobiDB-lite"/>
    </source>
</evidence>
<protein>
    <submittedName>
        <fullName evidence="7">Hydrogen peroxide-inducible protein activator</fullName>
    </submittedName>
</protein>
<dbReference type="SUPFAM" id="SSF53850">
    <property type="entry name" value="Periplasmic binding protein-like II"/>
    <property type="match status" value="1"/>
</dbReference>
<dbReference type="InterPro" id="IPR000847">
    <property type="entry name" value="LysR_HTH_N"/>
</dbReference>
<dbReference type="InterPro" id="IPR050950">
    <property type="entry name" value="HTH-type_LysR_regulators"/>
</dbReference>
<dbReference type="CDD" id="cd08440">
    <property type="entry name" value="PBP2_LTTR_like_4"/>
    <property type="match status" value="1"/>
</dbReference>
<dbReference type="PROSITE" id="PS50931">
    <property type="entry name" value="HTH_LYSR"/>
    <property type="match status" value="1"/>
</dbReference>
<evidence type="ECO:0000259" key="6">
    <source>
        <dbReference type="PROSITE" id="PS50931"/>
    </source>
</evidence>